<dbReference type="EMBL" id="BMAW01042029">
    <property type="protein sequence ID" value="GFS32053.1"/>
    <property type="molecule type" value="Genomic_DNA"/>
</dbReference>
<accession>A0A8X6I5L3</accession>
<reference evidence="2" key="1">
    <citation type="submission" date="2020-08" db="EMBL/GenBank/DDBJ databases">
        <title>Multicomponent nature underlies the extraordinary mechanical properties of spider dragline silk.</title>
        <authorList>
            <person name="Kono N."/>
            <person name="Nakamura H."/>
            <person name="Mori M."/>
            <person name="Yoshida Y."/>
            <person name="Ohtoshi R."/>
            <person name="Malay A.D."/>
            <person name="Moran D.A.P."/>
            <person name="Tomita M."/>
            <person name="Numata K."/>
            <person name="Arakawa K."/>
        </authorList>
    </citation>
    <scope>NUCLEOTIDE SEQUENCE</scope>
</reference>
<dbReference type="Proteomes" id="UP000887013">
    <property type="component" value="Unassembled WGS sequence"/>
</dbReference>
<feature type="region of interest" description="Disordered" evidence="1">
    <location>
        <begin position="1"/>
        <end position="22"/>
    </location>
</feature>
<comment type="caution">
    <text evidence="2">The sequence shown here is derived from an EMBL/GenBank/DDBJ whole genome shotgun (WGS) entry which is preliminary data.</text>
</comment>
<gene>
    <name evidence="2" type="ORF">NPIL_704061</name>
</gene>
<name>A0A8X6I5L3_NEPPI</name>
<feature type="region of interest" description="Disordered" evidence="1">
    <location>
        <begin position="51"/>
        <end position="104"/>
    </location>
</feature>
<organism evidence="2 3">
    <name type="scientific">Nephila pilipes</name>
    <name type="common">Giant wood spider</name>
    <name type="synonym">Nephila maculata</name>
    <dbReference type="NCBI Taxonomy" id="299642"/>
    <lineage>
        <taxon>Eukaryota</taxon>
        <taxon>Metazoa</taxon>
        <taxon>Ecdysozoa</taxon>
        <taxon>Arthropoda</taxon>
        <taxon>Chelicerata</taxon>
        <taxon>Arachnida</taxon>
        <taxon>Araneae</taxon>
        <taxon>Araneomorphae</taxon>
        <taxon>Entelegynae</taxon>
        <taxon>Araneoidea</taxon>
        <taxon>Nephilidae</taxon>
        <taxon>Nephila</taxon>
    </lineage>
</organism>
<proteinExistence type="predicted"/>
<evidence type="ECO:0000256" key="1">
    <source>
        <dbReference type="SAM" id="MobiDB-lite"/>
    </source>
</evidence>
<feature type="compositionally biased region" description="Polar residues" evidence="1">
    <location>
        <begin position="76"/>
        <end position="89"/>
    </location>
</feature>
<dbReference type="AlphaFoldDB" id="A0A8X6I5L3"/>
<evidence type="ECO:0000313" key="2">
    <source>
        <dbReference type="EMBL" id="GFS32053.1"/>
    </source>
</evidence>
<evidence type="ECO:0000313" key="3">
    <source>
        <dbReference type="Proteomes" id="UP000887013"/>
    </source>
</evidence>
<keyword evidence="3" id="KW-1185">Reference proteome</keyword>
<sequence length="104" mass="12007">MSPATAISIPREGTFGKRNGMGVLKNDKRRRIPGVYPRIIKQKKLSQLSKVSQERREWKTNLQSPPSRRGEWLKSNEVQQGSSLTNLKRINTPRKRPLWSNRGL</sequence>
<protein>
    <submittedName>
        <fullName evidence="2">Uncharacterized protein</fullName>
    </submittedName>
</protein>